<proteinExistence type="predicted"/>
<evidence type="ECO:0000256" key="2">
    <source>
        <dbReference type="SAM" id="Phobius"/>
    </source>
</evidence>
<evidence type="ECO:0000256" key="1">
    <source>
        <dbReference type="SAM" id="MobiDB-lite"/>
    </source>
</evidence>
<sequence>MNDVQSGEADYDYGKTRAGGVFALAGVAAALALLLVWGAWSTLEDATREHRLAEPPDLKNVVEKVEDKAHAAADRIEREGSAAARDAE</sequence>
<keyword evidence="2" id="KW-1133">Transmembrane helix</keyword>
<keyword evidence="2" id="KW-0472">Membrane</keyword>
<evidence type="ECO:0000313" key="3">
    <source>
        <dbReference type="EMBL" id="MDP4575663.1"/>
    </source>
</evidence>
<comment type="caution">
    <text evidence="3">The sequence shown here is derived from an EMBL/GenBank/DDBJ whole genome shotgun (WGS) entry which is preliminary data.</text>
</comment>
<feature type="region of interest" description="Disordered" evidence="1">
    <location>
        <begin position="69"/>
        <end position="88"/>
    </location>
</feature>
<evidence type="ECO:0000313" key="4">
    <source>
        <dbReference type="Proteomes" id="UP001240639"/>
    </source>
</evidence>
<name>A0ABT9HR86_9SPHN</name>
<protein>
    <submittedName>
        <fullName evidence="3">Uncharacterized protein</fullName>
    </submittedName>
</protein>
<reference evidence="3 4" key="1">
    <citation type="submission" date="2023-08" db="EMBL/GenBank/DDBJ databases">
        <title>genomic of G39.</title>
        <authorList>
            <person name="Wang Y."/>
        </authorList>
    </citation>
    <scope>NUCLEOTIDE SEQUENCE [LARGE SCALE GENOMIC DNA]</scope>
    <source>
        <strain evidence="3 4">G39</strain>
    </source>
</reference>
<keyword evidence="2" id="KW-0812">Transmembrane</keyword>
<feature type="transmembrane region" description="Helical" evidence="2">
    <location>
        <begin position="20"/>
        <end position="40"/>
    </location>
</feature>
<dbReference type="EMBL" id="JAVAIM010000001">
    <property type="protein sequence ID" value="MDP4575663.1"/>
    <property type="molecule type" value="Genomic_DNA"/>
</dbReference>
<gene>
    <name evidence="3" type="ORF">Q9K02_10985</name>
</gene>
<accession>A0ABT9HR86</accession>
<organism evidence="3 4">
    <name type="scientific">Qipengyuania profundimaris</name>
    <dbReference type="NCBI Taxonomy" id="3067652"/>
    <lineage>
        <taxon>Bacteria</taxon>
        <taxon>Pseudomonadati</taxon>
        <taxon>Pseudomonadota</taxon>
        <taxon>Alphaproteobacteria</taxon>
        <taxon>Sphingomonadales</taxon>
        <taxon>Erythrobacteraceae</taxon>
        <taxon>Qipengyuania</taxon>
    </lineage>
</organism>
<dbReference type="Proteomes" id="UP001240639">
    <property type="component" value="Unassembled WGS sequence"/>
</dbReference>
<dbReference type="RefSeq" id="WP_305932923.1">
    <property type="nucleotide sequence ID" value="NZ_JAVAIM010000001.1"/>
</dbReference>
<keyword evidence="4" id="KW-1185">Reference proteome</keyword>